<dbReference type="GO" id="GO:0007015">
    <property type="term" value="P:actin filament organization"/>
    <property type="evidence" value="ECO:0007669"/>
    <property type="project" value="InterPro"/>
</dbReference>
<feature type="coiled-coil region" evidence="10">
    <location>
        <begin position="1027"/>
        <end position="1061"/>
    </location>
</feature>
<dbReference type="InterPro" id="IPR004009">
    <property type="entry name" value="SH3_Myosin"/>
</dbReference>
<dbReference type="GO" id="GO:0051015">
    <property type="term" value="F:actin filament binding"/>
    <property type="evidence" value="ECO:0007669"/>
    <property type="project" value="TreeGrafter"/>
</dbReference>
<feature type="binding site" evidence="9">
    <location>
        <begin position="153"/>
        <end position="160"/>
    </location>
    <ligand>
        <name>ATP</name>
        <dbReference type="ChEBI" id="CHEBI:30616"/>
    </ligand>
</feature>
<dbReference type="InterPro" id="IPR036961">
    <property type="entry name" value="Kinesin_motor_dom_sf"/>
</dbReference>
<dbReference type="GO" id="GO:0016459">
    <property type="term" value="C:myosin complex"/>
    <property type="evidence" value="ECO:0007669"/>
    <property type="project" value="UniProtKB-KW"/>
</dbReference>
<dbReference type="InterPro" id="IPR001609">
    <property type="entry name" value="Myosin_head_motor_dom-like"/>
</dbReference>
<keyword evidence="5 10" id="KW-0175">Coiled coil</keyword>
<dbReference type="SMART" id="SM00015">
    <property type="entry name" value="IQ"/>
    <property type="match status" value="6"/>
</dbReference>
<dbReference type="Gene3D" id="3.30.70.1590">
    <property type="match status" value="1"/>
</dbReference>
<feature type="domain" description="Myosin motor" evidence="13">
    <location>
        <begin position="59"/>
        <end position="740"/>
    </location>
</feature>
<accession>A0AAV1HVK5</accession>
<evidence type="ECO:0000256" key="1">
    <source>
        <dbReference type="ARBA" id="ARBA00008049"/>
    </source>
</evidence>
<dbReference type="CDD" id="cd15475">
    <property type="entry name" value="MyosinXI_CBD"/>
    <property type="match status" value="1"/>
</dbReference>
<protein>
    <submittedName>
        <fullName evidence="15">Uncharacterized protein</fullName>
    </submittedName>
</protein>
<evidence type="ECO:0000259" key="14">
    <source>
        <dbReference type="PROSITE" id="PS51844"/>
    </source>
</evidence>
<dbReference type="Pfam" id="PF00063">
    <property type="entry name" value="Myosin_head"/>
    <property type="match status" value="1"/>
</dbReference>
<organism evidence="15 16">
    <name type="scientific">Coccomyxa viridis</name>
    <dbReference type="NCBI Taxonomy" id="1274662"/>
    <lineage>
        <taxon>Eukaryota</taxon>
        <taxon>Viridiplantae</taxon>
        <taxon>Chlorophyta</taxon>
        <taxon>core chlorophytes</taxon>
        <taxon>Trebouxiophyceae</taxon>
        <taxon>Trebouxiophyceae incertae sedis</taxon>
        <taxon>Coccomyxaceae</taxon>
        <taxon>Coccomyxa</taxon>
    </lineage>
</organism>
<evidence type="ECO:0000256" key="3">
    <source>
        <dbReference type="ARBA" id="ARBA00022741"/>
    </source>
</evidence>
<evidence type="ECO:0000256" key="11">
    <source>
        <dbReference type="SAM" id="MobiDB-lite"/>
    </source>
</evidence>
<dbReference type="PROSITE" id="PS51126">
    <property type="entry name" value="DILUTE"/>
    <property type="match status" value="1"/>
</dbReference>
<keyword evidence="3 9" id="KW-0547">Nucleotide-binding</keyword>
<feature type="coiled-coil region" evidence="10">
    <location>
        <begin position="1167"/>
        <end position="1194"/>
    </location>
</feature>
<evidence type="ECO:0000256" key="6">
    <source>
        <dbReference type="ARBA" id="ARBA00023123"/>
    </source>
</evidence>
<dbReference type="Gene3D" id="1.20.58.530">
    <property type="match status" value="1"/>
</dbReference>
<gene>
    <name evidence="15" type="ORF">CVIRNUC_001692</name>
</gene>
<dbReference type="InterPro" id="IPR000048">
    <property type="entry name" value="IQ_motif_EF-hand-BS"/>
</dbReference>
<keyword evidence="8 9" id="KW-0009">Actin-binding</keyword>
<dbReference type="SMART" id="SM01132">
    <property type="entry name" value="DIL"/>
    <property type="match status" value="1"/>
</dbReference>
<dbReference type="Pfam" id="PF02736">
    <property type="entry name" value="Myosin_N"/>
    <property type="match status" value="1"/>
</dbReference>
<proteinExistence type="inferred from homology"/>
<dbReference type="GO" id="GO:0030048">
    <property type="term" value="P:actin filament-based movement"/>
    <property type="evidence" value="ECO:0007669"/>
    <property type="project" value="UniProtKB-ARBA"/>
</dbReference>
<comment type="caution">
    <text evidence="15">The sequence shown here is derived from an EMBL/GenBank/DDBJ whole genome shotgun (WGS) entry which is preliminary data.</text>
</comment>
<dbReference type="GO" id="GO:0000146">
    <property type="term" value="F:microfilament motor activity"/>
    <property type="evidence" value="ECO:0007669"/>
    <property type="project" value="TreeGrafter"/>
</dbReference>
<reference evidence="15 16" key="1">
    <citation type="submission" date="2023-10" db="EMBL/GenBank/DDBJ databases">
        <authorList>
            <person name="Maclean D."/>
            <person name="Macfadyen A."/>
        </authorList>
    </citation>
    <scope>NUCLEOTIDE SEQUENCE [LARGE SCALE GENOMIC DNA]</scope>
</reference>
<keyword evidence="6 9" id="KW-0518">Myosin</keyword>
<keyword evidence="16" id="KW-1185">Reference proteome</keyword>
<dbReference type="PANTHER" id="PTHR13140">
    <property type="entry name" value="MYOSIN"/>
    <property type="match status" value="1"/>
</dbReference>
<dbReference type="CDD" id="cd23767">
    <property type="entry name" value="IQCD"/>
    <property type="match status" value="1"/>
</dbReference>
<dbReference type="PROSITE" id="PS50096">
    <property type="entry name" value="IQ"/>
    <property type="match status" value="6"/>
</dbReference>
<dbReference type="Proteomes" id="UP001314263">
    <property type="component" value="Unassembled WGS sequence"/>
</dbReference>
<evidence type="ECO:0000256" key="5">
    <source>
        <dbReference type="ARBA" id="ARBA00023054"/>
    </source>
</evidence>
<dbReference type="GO" id="GO:0005737">
    <property type="term" value="C:cytoplasm"/>
    <property type="evidence" value="ECO:0007669"/>
    <property type="project" value="TreeGrafter"/>
</dbReference>
<feature type="domain" description="Dilute" evidence="12">
    <location>
        <begin position="1236"/>
        <end position="1561"/>
    </location>
</feature>
<dbReference type="SUPFAM" id="SSF52540">
    <property type="entry name" value="P-loop containing nucleoside triphosphate hydrolases"/>
    <property type="match status" value="2"/>
</dbReference>
<evidence type="ECO:0000256" key="2">
    <source>
        <dbReference type="ARBA" id="ARBA00022737"/>
    </source>
</evidence>
<evidence type="ECO:0000259" key="12">
    <source>
        <dbReference type="PROSITE" id="PS51126"/>
    </source>
</evidence>
<feature type="region of interest" description="Actin-binding" evidence="9">
    <location>
        <begin position="620"/>
        <end position="642"/>
    </location>
</feature>
<dbReference type="Pfam" id="PF00612">
    <property type="entry name" value="IQ"/>
    <property type="match status" value="5"/>
</dbReference>
<dbReference type="Gene3D" id="3.40.850.10">
    <property type="entry name" value="Kinesin motor domain"/>
    <property type="match status" value="1"/>
</dbReference>
<dbReference type="PROSITE" id="PS51456">
    <property type="entry name" value="MYOSIN_MOTOR"/>
    <property type="match status" value="1"/>
</dbReference>
<dbReference type="Pfam" id="PF01843">
    <property type="entry name" value="DIL"/>
    <property type="match status" value="1"/>
</dbReference>
<dbReference type="Gene3D" id="1.10.10.820">
    <property type="match status" value="1"/>
</dbReference>
<evidence type="ECO:0000256" key="10">
    <source>
        <dbReference type="SAM" id="Coils"/>
    </source>
</evidence>
<evidence type="ECO:0000256" key="9">
    <source>
        <dbReference type="PROSITE-ProRule" id="PRU00782"/>
    </source>
</evidence>
<dbReference type="InterPro" id="IPR037975">
    <property type="entry name" value="MyosinXI_CBD"/>
</dbReference>
<comment type="similarity">
    <text evidence="1">Belongs to the TRAFAC class myosin-kinesin ATPase superfamily. Myosin family. Plant myosin class XI subfamily.</text>
</comment>
<dbReference type="PRINTS" id="PR00193">
    <property type="entry name" value="MYOSINHEAVY"/>
</dbReference>
<evidence type="ECO:0000256" key="8">
    <source>
        <dbReference type="ARBA" id="ARBA00023203"/>
    </source>
</evidence>
<evidence type="ECO:0000313" key="16">
    <source>
        <dbReference type="Proteomes" id="UP001314263"/>
    </source>
</evidence>
<keyword evidence="2" id="KW-0677">Repeat</keyword>
<dbReference type="PANTHER" id="PTHR13140:SF781">
    <property type="entry name" value="MYOSIN-15"/>
    <property type="match status" value="1"/>
</dbReference>
<feature type="region of interest" description="Disordered" evidence="11">
    <location>
        <begin position="1068"/>
        <end position="1107"/>
    </location>
</feature>
<dbReference type="EMBL" id="CAUYUE010000002">
    <property type="protein sequence ID" value="CAK0746440.1"/>
    <property type="molecule type" value="Genomic_DNA"/>
</dbReference>
<dbReference type="CDD" id="cd01384">
    <property type="entry name" value="MYSc_Myo11"/>
    <property type="match status" value="1"/>
</dbReference>
<evidence type="ECO:0000313" key="15">
    <source>
        <dbReference type="EMBL" id="CAK0746440.1"/>
    </source>
</evidence>
<keyword evidence="7 9" id="KW-0505">Motor protein</keyword>
<name>A0AAV1HVK5_9CHLO</name>
<dbReference type="GO" id="GO:0016020">
    <property type="term" value="C:membrane"/>
    <property type="evidence" value="ECO:0007669"/>
    <property type="project" value="TreeGrafter"/>
</dbReference>
<feature type="coiled-coil region" evidence="10">
    <location>
        <begin position="879"/>
        <end position="997"/>
    </location>
</feature>
<dbReference type="Gene3D" id="1.20.5.190">
    <property type="match status" value="3"/>
</dbReference>
<keyword evidence="4 9" id="KW-0067">ATP-binding</keyword>
<dbReference type="FunFam" id="1.10.10.820:FF:000001">
    <property type="entry name" value="Myosin heavy chain"/>
    <property type="match status" value="1"/>
</dbReference>
<dbReference type="InterPro" id="IPR036018">
    <property type="entry name" value="MYSc_Myo11"/>
</dbReference>
<dbReference type="SMART" id="SM00242">
    <property type="entry name" value="MYSc"/>
    <property type="match status" value="1"/>
</dbReference>
<dbReference type="Gene3D" id="1.20.120.720">
    <property type="entry name" value="Myosin VI head, motor domain, U50 subdomain"/>
    <property type="match status" value="1"/>
</dbReference>
<sequence>MAQHHTAGTLVWVSDAQSGWAKGQVVKLEGAQLRVRTEDGSVGLYKAEDCPLQNPMSRMGVEDMTTLSYLNEPGVLWNLKCRYVLDTIYTYTGSILIAVNPFQRLPHLYGPHMMEQYRGRALGELDPHVYAIADSAYRQMRTEGKSQSILVSGESGAGKTETAKLIMQYLAWIGNGGFINEGESVEQQVLESNPLLEAFGNAKTVRNDNSSRFGKFVEIQFNKTGRISGAAVRTYLLERSRVVQLTDPERNYHVFYQLCDGASSEERQVWRLGQAKEFHYLNQSSCYQLKDVDNAAEYKRTRRAMSLVGIPEAEQLAVFQTVAAVLHLGNVAFVAGAEQDSSRVPAGPPQAHLEAASQLLGVPAQGLAHALTTRTRQTTDGPIVSPIDGEAAMDNRDSLAKTLYSRMFDWLVDKINTSIGQDPNAVSMVGVLDIYGFEAFRENDFEQFCINLANEKLQQHFNQHVFKMEQAEYQREEIDWSYITFVDNQDVLDLIEKKPLGILDLLDEQCRFPRATNKDLANRLYQSAEVAGSKRFSKPKLSQTGFTVEHYAGPVTYKTDNFLAKNRDFVVAEHQALLQASKEGFVQTLFPAEPEANGNASKVGQGYKFSSVGSRFKRQLGELMEALHRMEPHYIRCIKPNSFNRPMDFENGNVLQQLRCGGVLEAVRISCAGFPTKFPFEDFVDHFWNLVPELLARDDLDDAALAKAACQKAKLQGFQIGRSKIFLRAGQMAELDKIRTELLNRSAITLQRHARGFVKRSQYQRKRHAVITLQAGARGFLARREARRLRQLAAATCIQAAARAFIARSRFLRQRAASLRIQAAYRGHTARSVVADLRQHRAALQIQAAWRGQVARREYQQTRRHVVAIQTRWRGKVAKAELRRRRAEARESGKLLQDKQALEGRLKEVQTVLENVQNQRNDLKQQFREERAAREAAEARADAAHTEANQEIAALRDSLGVESAQQAAAREAVEKELEELKVALAQARTATDAVRAQLTAEKIQAQQRTAGFEKTKQDIEAKAAATKEDLMTRLSNAVKQRDAAREEALLAAEKLNKLQEDLDAGRLQPAAEPAAPAAPAPALSTPGVSTPASAFTPPGYAGGAGEPGMLERARKYMGMPASPGRLPGMPETNGAMPGHIMRTPPSMGAPLGPRSSGPLENGDSAHLTEVERRQRELQSKQQQLLREQRSADQERLLACITEHLGFHMNRPVAALVIFRSCLQWKTFQADRTVLFDKIINAMGGQIEKQQDANGCLSYWLSNTVTLLYLLQRNIKPASGGAYNARLRSPGSRSGFFGSKAGSFTSFFSRTGHSPSGSPMGEASIHGGGAGAFRQVEAKYPALLFKQQLDAFVQKIFPMLRDNVKKEITPQLAACIHAPRAVNTRSRRGAPAPHHGDSATSPGSQMLSPHWGNILGVLDSLLAQLKENHVPAFLVRKLFQQLFSFVNVQLFNQLLLRRECCSFSNGEYVKTGLAEVENWIHTAGKDWVGESWDELRYIRQAVTFLVIHQKHKKSLEEITNDLCPVLSVQQLYRISTMYWDDRYNTETVSHEVLGRMKQLMVDNNTAASHSFLLDDDSSIPFSLDDIQNLMDEKEMYSEVPVPKSLEGGRSFDFLKRDLRRTGLPGSQPGTPGGFDSSLHGGYGGGGGSPYSGSMSGSLHGGGAHH</sequence>
<feature type="compositionally biased region" description="Gly residues" evidence="11">
    <location>
        <begin position="1639"/>
        <end position="1648"/>
    </location>
</feature>
<dbReference type="PROSITE" id="PS51844">
    <property type="entry name" value="SH3_LIKE"/>
    <property type="match status" value="1"/>
</dbReference>
<evidence type="ECO:0000256" key="4">
    <source>
        <dbReference type="ARBA" id="ARBA00022840"/>
    </source>
</evidence>
<feature type="region of interest" description="Disordered" evidence="11">
    <location>
        <begin position="1383"/>
        <end position="1403"/>
    </location>
</feature>
<dbReference type="InterPro" id="IPR027417">
    <property type="entry name" value="P-loop_NTPase"/>
</dbReference>
<dbReference type="GO" id="GO:0005524">
    <property type="term" value="F:ATP binding"/>
    <property type="evidence" value="ECO:0007669"/>
    <property type="project" value="UniProtKB-UniRule"/>
</dbReference>
<feature type="domain" description="Myosin N-terminal SH3-like" evidence="14">
    <location>
        <begin position="6"/>
        <end position="55"/>
    </location>
</feature>
<evidence type="ECO:0000259" key="13">
    <source>
        <dbReference type="PROSITE" id="PS51456"/>
    </source>
</evidence>
<dbReference type="InterPro" id="IPR002710">
    <property type="entry name" value="Dilute_dom"/>
</dbReference>
<evidence type="ECO:0000256" key="7">
    <source>
        <dbReference type="ARBA" id="ARBA00023175"/>
    </source>
</evidence>
<feature type="compositionally biased region" description="Low complexity" evidence="11">
    <location>
        <begin position="1069"/>
        <end position="1082"/>
    </location>
</feature>
<feature type="region of interest" description="Disordered" evidence="11">
    <location>
        <begin position="1618"/>
        <end position="1664"/>
    </location>
</feature>